<organism evidence="2 3">
    <name type="scientific">Dibothriocephalus latus</name>
    <name type="common">Fish tapeworm</name>
    <name type="synonym">Diphyllobothrium latum</name>
    <dbReference type="NCBI Taxonomy" id="60516"/>
    <lineage>
        <taxon>Eukaryota</taxon>
        <taxon>Metazoa</taxon>
        <taxon>Spiralia</taxon>
        <taxon>Lophotrochozoa</taxon>
        <taxon>Platyhelminthes</taxon>
        <taxon>Cestoda</taxon>
        <taxon>Eucestoda</taxon>
        <taxon>Diphyllobothriidea</taxon>
        <taxon>Diphyllobothriidae</taxon>
        <taxon>Dibothriocephalus</taxon>
    </lineage>
</organism>
<protein>
    <recommendedName>
        <fullName evidence="4">Secreted protein</fullName>
    </recommendedName>
</protein>
<evidence type="ECO:0000313" key="3">
    <source>
        <dbReference type="Proteomes" id="UP000281553"/>
    </source>
</evidence>
<evidence type="ECO:0008006" key="4">
    <source>
        <dbReference type="Google" id="ProtNLM"/>
    </source>
</evidence>
<feature type="chain" id="PRO_5018074982" description="Secreted protein" evidence="1">
    <location>
        <begin position="21"/>
        <end position="80"/>
    </location>
</feature>
<reference evidence="2 3" key="1">
    <citation type="submission" date="2018-11" db="EMBL/GenBank/DDBJ databases">
        <authorList>
            <consortium name="Pathogen Informatics"/>
        </authorList>
    </citation>
    <scope>NUCLEOTIDE SEQUENCE [LARGE SCALE GENOMIC DNA]</scope>
</reference>
<name>A0A3P7MKB0_DIBLA</name>
<evidence type="ECO:0000256" key="1">
    <source>
        <dbReference type="SAM" id="SignalP"/>
    </source>
</evidence>
<dbReference type="OrthoDB" id="10610044at2759"/>
<gene>
    <name evidence="2" type="ORF">DILT_LOCUS13169</name>
</gene>
<keyword evidence="3" id="KW-1185">Reference proteome</keyword>
<dbReference type="Proteomes" id="UP000281553">
    <property type="component" value="Unassembled WGS sequence"/>
</dbReference>
<keyword evidence="1" id="KW-0732">Signal</keyword>
<dbReference type="AlphaFoldDB" id="A0A3P7MKB0"/>
<sequence>MRTITAGSLITMYLLVLVTAVIMPDLAGLDDVTDGTSPCVTIGGNGSGELYSSFFSGAGDRIPKVQQPLPCPDELSQARF</sequence>
<feature type="signal peptide" evidence="1">
    <location>
        <begin position="1"/>
        <end position="20"/>
    </location>
</feature>
<accession>A0A3P7MKB0</accession>
<proteinExistence type="predicted"/>
<evidence type="ECO:0000313" key="2">
    <source>
        <dbReference type="EMBL" id="VDN18371.1"/>
    </source>
</evidence>
<dbReference type="EMBL" id="UYRU01069108">
    <property type="protein sequence ID" value="VDN18371.1"/>
    <property type="molecule type" value="Genomic_DNA"/>
</dbReference>